<feature type="domain" description="Knr4/Smi1-like" evidence="1">
    <location>
        <begin position="36"/>
        <end position="212"/>
    </location>
</feature>
<organism evidence="2 3">
    <name type="scientific">Scytonema hofmannii FACHB-248</name>
    <dbReference type="NCBI Taxonomy" id="1842502"/>
    <lineage>
        <taxon>Bacteria</taxon>
        <taxon>Bacillati</taxon>
        <taxon>Cyanobacteriota</taxon>
        <taxon>Cyanophyceae</taxon>
        <taxon>Nostocales</taxon>
        <taxon>Scytonemataceae</taxon>
        <taxon>Scytonema</taxon>
    </lineage>
</organism>
<dbReference type="Proteomes" id="UP000660380">
    <property type="component" value="Unassembled WGS sequence"/>
</dbReference>
<gene>
    <name evidence="2" type="ORF">H6G81_12010</name>
</gene>
<dbReference type="SUPFAM" id="SSF160631">
    <property type="entry name" value="SMI1/KNR4-like"/>
    <property type="match status" value="1"/>
</dbReference>
<dbReference type="SMART" id="SM00860">
    <property type="entry name" value="SMI1_KNR4"/>
    <property type="match status" value="1"/>
</dbReference>
<name>A0ABR8GPA0_9CYAN</name>
<dbReference type="EMBL" id="JACJTA010000020">
    <property type="protein sequence ID" value="MBD2605239.1"/>
    <property type="molecule type" value="Genomic_DNA"/>
</dbReference>
<dbReference type="Gene3D" id="3.40.1580.10">
    <property type="entry name" value="SMI1/KNR4-like"/>
    <property type="match status" value="1"/>
</dbReference>
<dbReference type="InterPro" id="IPR018958">
    <property type="entry name" value="Knr4/Smi1-like_dom"/>
</dbReference>
<proteinExistence type="predicted"/>
<protein>
    <submittedName>
        <fullName evidence="2">SMI1/KNR4 family protein</fullName>
    </submittedName>
</protein>
<evidence type="ECO:0000313" key="2">
    <source>
        <dbReference type="EMBL" id="MBD2605239.1"/>
    </source>
</evidence>
<evidence type="ECO:0000313" key="3">
    <source>
        <dbReference type="Proteomes" id="UP000660380"/>
    </source>
</evidence>
<dbReference type="InterPro" id="IPR037883">
    <property type="entry name" value="Knr4/Smi1-like_sf"/>
</dbReference>
<dbReference type="Pfam" id="PF09346">
    <property type="entry name" value="SMI1_KNR4"/>
    <property type="match status" value="1"/>
</dbReference>
<comment type="caution">
    <text evidence="2">The sequence shown here is derived from an EMBL/GenBank/DDBJ whole genome shotgun (WGS) entry which is preliminary data.</text>
</comment>
<accession>A0ABR8GPA0</accession>
<evidence type="ECO:0000259" key="1">
    <source>
        <dbReference type="SMART" id="SM00860"/>
    </source>
</evidence>
<sequence length="218" mass="25269">MDKLWQIRNKLTQLAILDTTFQVFGSESHQYQFNSCLEEGEIQAFEFKYNIRLPCEYRNFLLEVGNGGTGPGYGLYRLPDLENETQITAIPSKKNEGLLCKPFPLKEAWNDLTLMMKDKADCESNPYFDNKFVQGTITIAHYGCGIYAILVVTGEQEGKIWIDDRTNDAGIYPATLNFCHYFHADDPDDFQSCEEEQEPLSFYDWYEDWLNQSLLQVF</sequence>
<reference evidence="2 3" key="1">
    <citation type="journal article" date="2020" name="ISME J.">
        <title>Comparative genomics reveals insights into cyanobacterial evolution and habitat adaptation.</title>
        <authorList>
            <person name="Chen M.Y."/>
            <person name="Teng W.K."/>
            <person name="Zhao L."/>
            <person name="Hu C.X."/>
            <person name="Zhou Y.K."/>
            <person name="Han B.P."/>
            <person name="Song L.R."/>
            <person name="Shu W.S."/>
        </authorList>
    </citation>
    <scope>NUCLEOTIDE SEQUENCE [LARGE SCALE GENOMIC DNA]</scope>
    <source>
        <strain evidence="2 3">FACHB-248</strain>
    </source>
</reference>
<dbReference type="RefSeq" id="WP_038296311.1">
    <property type="nucleotide sequence ID" value="NZ_JACJTA010000020.1"/>
</dbReference>
<keyword evidence="3" id="KW-1185">Reference proteome</keyword>